<dbReference type="AlphaFoldDB" id="A0A2T7VMW9"/>
<dbReference type="Proteomes" id="UP000244649">
    <property type="component" value="Unassembled WGS sequence"/>
</dbReference>
<gene>
    <name evidence="1" type="ORF">DC432_15925</name>
</gene>
<protein>
    <recommendedName>
        <fullName evidence="3">AAA+ ATPase domain-containing protein</fullName>
    </recommendedName>
</protein>
<dbReference type="InterPro" id="IPR027417">
    <property type="entry name" value="P-loop_NTPase"/>
</dbReference>
<dbReference type="EMBL" id="QDFT01000090">
    <property type="protein sequence ID" value="PVE58737.1"/>
    <property type="molecule type" value="Genomic_DNA"/>
</dbReference>
<dbReference type="Pfam" id="PF13481">
    <property type="entry name" value="AAA_25"/>
    <property type="match status" value="1"/>
</dbReference>
<organism evidence="1 2">
    <name type="scientific">Microbacterium testaceum</name>
    <name type="common">Aureobacterium testaceum</name>
    <name type="synonym">Brevibacterium testaceum</name>
    <dbReference type="NCBI Taxonomy" id="2033"/>
    <lineage>
        <taxon>Bacteria</taxon>
        <taxon>Bacillati</taxon>
        <taxon>Actinomycetota</taxon>
        <taxon>Actinomycetes</taxon>
        <taxon>Micrococcales</taxon>
        <taxon>Microbacteriaceae</taxon>
        <taxon>Microbacterium</taxon>
    </lineage>
</organism>
<dbReference type="Gene3D" id="3.40.50.300">
    <property type="entry name" value="P-loop containing nucleotide triphosphate hydrolases"/>
    <property type="match status" value="1"/>
</dbReference>
<proteinExistence type="predicted"/>
<sequence>MSALYNWADLAQTIDVKLDTVDMAAFMALDPKDQESHPVGKMIEAVGSEVRRAKAREAVETARREVLPFVVMSENDIQNLPSPQWLVEGLIQESTICMLAGPGGLGKSFLALGIARAMASGGPFFGKKTQQGKTLYVVGEGAAAFGDRTRAWDEAHPTLQVPADGIAYVTQGVNLKDPVSVETLATMVADGDYSLVILDTLSQLAYLDNENNNAEVALTFRAIKSIRDAREGTTVLVLDHTPVNGGKVRGATSKRDNSDTVIMAIPVGEKGEDGFSLSTQNDDGGKQKDGAAFAWHGFALQSVGKSAIVVNNGGKRPMSPYWEKCLKALQTGPQSASQLRDACGIEGDMRTGEGKRLGREVEHWLRDELITKSDSKTRPVYSLSTQAEAVLA</sequence>
<reference evidence="1 2" key="1">
    <citation type="submission" date="2018-04" db="EMBL/GenBank/DDBJ databases">
        <authorList>
            <person name="Go L.Y."/>
            <person name="Mitchell J.A."/>
        </authorList>
    </citation>
    <scope>NUCLEOTIDE SEQUENCE [LARGE SCALE GENOMIC DNA]</scope>
    <source>
        <strain evidence="1 2">TPD7010</strain>
    </source>
</reference>
<comment type="caution">
    <text evidence="1">The sequence shown here is derived from an EMBL/GenBank/DDBJ whole genome shotgun (WGS) entry which is preliminary data.</text>
</comment>
<evidence type="ECO:0000313" key="2">
    <source>
        <dbReference type="Proteomes" id="UP000244649"/>
    </source>
</evidence>
<dbReference type="SUPFAM" id="SSF52540">
    <property type="entry name" value="P-loop containing nucleoside triphosphate hydrolases"/>
    <property type="match status" value="1"/>
</dbReference>
<evidence type="ECO:0008006" key="3">
    <source>
        <dbReference type="Google" id="ProtNLM"/>
    </source>
</evidence>
<dbReference type="RefSeq" id="WP_116538667.1">
    <property type="nucleotide sequence ID" value="NZ_QDFT01000090.1"/>
</dbReference>
<accession>A0A2T7VMW9</accession>
<evidence type="ECO:0000313" key="1">
    <source>
        <dbReference type="EMBL" id="PVE58737.1"/>
    </source>
</evidence>
<name>A0A2T7VMW9_MICTE</name>